<dbReference type="AlphaFoldDB" id="A0A0M8PHM1"/>
<sequence>MDYATSHVRNHMVPDVLSITDDWTPTMTILGISECLQLSILHPDFDDVRVLGVWVPGCLRHMAPYGTDPVSLSPLLSFSSLSIRTQTNPTLLFPQSQLRRISVREQRQVASSGSWIRLKWPSKRSWA</sequence>
<evidence type="ECO:0000313" key="1">
    <source>
        <dbReference type="EMBL" id="KOS48341.1"/>
    </source>
</evidence>
<organism evidence="1 2">
    <name type="scientific">Penicillium nordicum</name>
    <dbReference type="NCBI Taxonomy" id="229535"/>
    <lineage>
        <taxon>Eukaryota</taxon>
        <taxon>Fungi</taxon>
        <taxon>Dikarya</taxon>
        <taxon>Ascomycota</taxon>
        <taxon>Pezizomycotina</taxon>
        <taxon>Eurotiomycetes</taxon>
        <taxon>Eurotiomycetidae</taxon>
        <taxon>Eurotiales</taxon>
        <taxon>Aspergillaceae</taxon>
        <taxon>Penicillium</taxon>
    </lineage>
</organism>
<proteinExistence type="predicted"/>
<dbReference type="Proteomes" id="UP000037696">
    <property type="component" value="Unassembled WGS sequence"/>
</dbReference>
<keyword evidence="2" id="KW-1185">Reference proteome</keyword>
<gene>
    <name evidence="1" type="ORF">ACN38_g673</name>
</gene>
<accession>A0A0M8PHM1</accession>
<reference evidence="1 2" key="1">
    <citation type="submission" date="2015-08" db="EMBL/GenBank/DDBJ databases">
        <title>Genome sequencing of Penicillium nordicum.</title>
        <authorList>
            <person name="Nguyen H.D."/>
            <person name="Seifert K.A."/>
        </authorList>
    </citation>
    <scope>NUCLEOTIDE SEQUENCE [LARGE SCALE GENOMIC DNA]</scope>
    <source>
        <strain evidence="1 2">DAOMC 185683</strain>
    </source>
</reference>
<dbReference type="EMBL" id="LHQQ01000006">
    <property type="protein sequence ID" value="KOS48341.1"/>
    <property type="molecule type" value="Genomic_DNA"/>
</dbReference>
<protein>
    <submittedName>
        <fullName evidence="1">Uncharacterized protein</fullName>
    </submittedName>
</protein>
<name>A0A0M8PHM1_9EURO</name>
<comment type="caution">
    <text evidence="1">The sequence shown here is derived from an EMBL/GenBank/DDBJ whole genome shotgun (WGS) entry which is preliminary data.</text>
</comment>
<dbReference type="OrthoDB" id="5429780at2759"/>
<evidence type="ECO:0000313" key="2">
    <source>
        <dbReference type="Proteomes" id="UP000037696"/>
    </source>
</evidence>